<sequence>MKREVEQISYGAVEDKWFLSVGRDGFSSDVACAIGALLDDPFGGVAARGLAMHRREGIVVKVHSDHHSLNVLTGIRLVRYCRVGSFIDAASIVVDLEKIHLIKGYFYLR</sequence>
<dbReference type="AlphaFoldDB" id="A0ABD2PWN2"/>
<reference evidence="1 2" key="1">
    <citation type="submission" date="2024-11" db="EMBL/GenBank/DDBJ databases">
        <title>Adaptive evolution of stress response genes in parasites aligns with host niche diversity.</title>
        <authorList>
            <person name="Hahn C."/>
            <person name="Resl P."/>
        </authorList>
    </citation>
    <scope>NUCLEOTIDE SEQUENCE [LARGE SCALE GENOMIC DNA]</scope>
    <source>
        <strain evidence="1">EGGRZ-B1_66</strain>
        <tissue evidence="1">Body</tissue>
    </source>
</reference>
<keyword evidence="2" id="KW-1185">Reference proteome</keyword>
<comment type="caution">
    <text evidence="1">The sequence shown here is derived from an EMBL/GenBank/DDBJ whole genome shotgun (WGS) entry which is preliminary data.</text>
</comment>
<organism evidence="1 2">
    <name type="scientific">Cichlidogyrus casuarinus</name>
    <dbReference type="NCBI Taxonomy" id="1844966"/>
    <lineage>
        <taxon>Eukaryota</taxon>
        <taxon>Metazoa</taxon>
        <taxon>Spiralia</taxon>
        <taxon>Lophotrochozoa</taxon>
        <taxon>Platyhelminthes</taxon>
        <taxon>Monogenea</taxon>
        <taxon>Monopisthocotylea</taxon>
        <taxon>Dactylogyridea</taxon>
        <taxon>Ancyrocephalidae</taxon>
        <taxon>Cichlidogyrus</taxon>
    </lineage>
</organism>
<evidence type="ECO:0000313" key="1">
    <source>
        <dbReference type="EMBL" id="KAL3311837.1"/>
    </source>
</evidence>
<accession>A0ABD2PWN2</accession>
<gene>
    <name evidence="1" type="ORF">Ciccas_009580</name>
</gene>
<dbReference type="EMBL" id="JBJKFK010001993">
    <property type="protein sequence ID" value="KAL3311837.1"/>
    <property type="molecule type" value="Genomic_DNA"/>
</dbReference>
<name>A0ABD2PWN2_9PLAT</name>
<proteinExistence type="predicted"/>
<protein>
    <submittedName>
        <fullName evidence="1">Uncharacterized protein</fullName>
    </submittedName>
</protein>
<dbReference type="Proteomes" id="UP001626550">
    <property type="component" value="Unassembled WGS sequence"/>
</dbReference>
<evidence type="ECO:0000313" key="2">
    <source>
        <dbReference type="Proteomes" id="UP001626550"/>
    </source>
</evidence>